<evidence type="ECO:0000313" key="3">
    <source>
        <dbReference type="Proteomes" id="UP001430455"/>
    </source>
</evidence>
<accession>A0AAW4PFW6</accession>
<organism evidence="2 3">
    <name type="scientific">Haloarcula nitratireducens</name>
    <dbReference type="NCBI Taxonomy" id="2487749"/>
    <lineage>
        <taxon>Archaea</taxon>
        <taxon>Methanobacteriati</taxon>
        <taxon>Methanobacteriota</taxon>
        <taxon>Stenosarchaea group</taxon>
        <taxon>Halobacteria</taxon>
        <taxon>Halobacteriales</taxon>
        <taxon>Haloarculaceae</taxon>
        <taxon>Haloarcula</taxon>
    </lineage>
</organism>
<evidence type="ECO:0008006" key="4">
    <source>
        <dbReference type="Google" id="ProtNLM"/>
    </source>
</evidence>
<dbReference type="RefSeq" id="WP_220581449.1">
    <property type="nucleotide sequence ID" value="NZ_RKLT01000011.1"/>
</dbReference>
<dbReference type="Proteomes" id="UP001430455">
    <property type="component" value="Unassembled WGS sequence"/>
</dbReference>
<name>A0AAW4PFW6_9EURY</name>
<keyword evidence="1" id="KW-0175">Coiled coil</keyword>
<dbReference type="EMBL" id="RKLT01000011">
    <property type="protein sequence ID" value="MBX0296859.1"/>
    <property type="molecule type" value="Genomic_DNA"/>
</dbReference>
<gene>
    <name evidence="2" type="ORF">EGH23_18435</name>
</gene>
<sequence>MSERIAFYPPEAQKEMIERMADRQGMTVSEYCVAALDTQVARDIRSERVAETALERQLDEMQQALQDEIASALSPSTDDSELHGVALWNLLGTERPSDAQADALEEASTRLETGVEKLRQQEEDA</sequence>
<keyword evidence="3" id="KW-1185">Reference proteome</keyword>
<proteinExistence type="predicted"/>
<evidence type="ECO:0000256" key="1">
    <source>
        <dbReference type="SAM" id="Coils"/>
    </source>
</evidence>
<feature type="coiled-coil region" evidence="1">
    <location>
        <begin position="44"/>
        <end position="71"/>
    </location>
</feature>
<reference evidence="2 3" key="1">
    <citation type="submission" date="2021-06" db="EMBL/GenBank/DDBJ databases">
        <title>Halomicroarcula sp. a new haloarchaeum isolated from saline soil.</title>
        <authorList>
            <person name="Duran-Viseras A."/>
            <person name="Sanchez-Porro C."/>
            <person name="Ventosa A."/>
        </authorList>
    </citation>
    <scope>NUCLEOTIDE SEQUENCE [LARGE SCALE GENOMIC DNA]</scope>
    <source>
        <strain evidence="2 3">F27</strain>
    </source>
</reference>
<protein>
    <recommendedName>
        <fullName evidence="4">Ribbon-helix-helix protein CopG domain-containing protein</fullName>
    </recommendedName>
</protein>
<evidence type="ECO:0000313" key="2">
    <source>
        <dbReference type="EMBL" id="MBX0296859.1"/>
    </source>
</evidence>
<comment type="caution">
    <text evidence="2">The sequence shown here is derived from an EMBL/GenBank/DDBJ whole genome shotgun (WGS) entry which is preliminary data.</text>
</comment>
<dbReference type="AlphaFoldDB" id="A0AAW4PFW6"/>